<keyword evidence="2" id="KW-0732">Signal</keyword>
<accession>G9P533</accession>
<evidence type="ECO:0000256" key="2">
    <source>
        <dbReference type="SAM" id="SignalP"/>
    </source>
</evidence>
<dbReference type="GeneID" id="25779812"/>
<reference evidence="3 4" key="1">
    <citation type="journal article" date="2011" name="Genome Biol.">
        <title>Comparative genome sequence analysis underscores mycoparasitism as the ancestral life style of Trichoderma.</title>
        <authorList>
            <person name="Kubicek C.P."/>
            <person name="Herrera-Estrella A."/>
            <person name="Seidl-Seiboth V."/>
            <person name="Martinez D.A."/>
            <person name="Druzhinina I.S."/>
            <person name="Thon M."/>
            <person name="Zeilinger S."/>
            <person name="Casas-Flores S."/>
            <person name="Horwitz B.A."/>
            <person name="Mukherjee P.K."/>
            <person name="Mukherjee M."/>
            <person name="Kredics L."/>
            <person name="Alcaraz L.D."/>
            <person name="Aerts A."/>
            <person name="Antal Z."/>
            <person name="Atanasova L."/>
            <person name="Cervantes-Badillo M.G."/>
            <person name="Challacombe J."/>
            <person name="Chertkov O."/>
            <person name="McCluskey K."/>
            <person name="Coulpier F."/>
            <person name="Deshpande N."/>
            <person name="von Doehren H."/>
            <person name="Ebbole D.J."/>
            <person name="Esquivel-Naranjo E.U."/>
            <person name="Fekete E."/>
            <person name="Flipphi M."/>
            <person name="Glaser F."/>
            <person name="Gomez-Rodriguez E.Y."/>
            <person name="Gruber S."/>
            <person name="Han C."/>
            <person name="Henrissat B."/>
            <person name="Hermosa R."/>
            <person name="Hernandez-Onate M."/>
            <person name="Karaffa L."/>
            <person name="Kosti I."/>
            <person name="Le Crom S."/>
            <person name="Lindquist E."/>
            <person name="Lucas S."/>
            <person name="Luebeck M."/>
            <person name="Luebeck P.S."/>
            <person name="Margeot A."/>
            <person name="Metz B."/>
            <person name="Misra M."/>
            <person name="Nevalainen H."/>
            <person name="Omann M."/>
            <person name="Packer N."/>
            <person name="Perrone G."/>
            <person name="Uresti-Rivera E.E."/>
            <person name="Salamov A."/>
            <person name="Schmoll M."/>
            <person name="Seiboth B."/>
            <person name="Shapiro H."/>
            <person name="Sukno S."/>
            <person name="Tamayo-Ramos J.A."/>
            <person name="Tisch D."/>
            <person name="Wiest A."/>
            <person name="Wilkinson H.H."/>
            <person name="Zhang M."/>
            <person name="Coutinho P.M."/>
            <person name="Kenerley C.M."/>
            <person name="Monte E."/>
            <person name="Baker S.E."/>
            <person name="Grigoriev I.V."/>
        </authorList>
    </citation>
    <scope>NUCLEOTIDE SEQUENCE [LARGE SCALE GENOMIC DNA]</scope>
    <source>
        <strain evidence="4">ATCC 20476 / IMI 206040</strain>
    </source>
</reference>
<dbReference type="STRING" id="452589.G9P533"/>
<protein>
    <recommendedName>
        <fullName evidence="5">Extracellular membrane protein CFEM domain-containing protein</fullName>
    </recommendedName>
</protein>
<evidence type="ECO:0000256" key="1">
    <source>
        <dbReference type="SAM" id="MobiDB-lite"/>
    </source>
</evidence>
<evidence type="ECO:0000313" key="4">
    <source>
        <dbReference type="Proteomes" id="UP000005426"/>
    </source>
</evidence>
<dbReference type="eggNOG" id="ENOG502RA2U">
    <property type="taxonomic scope" value="Eukaryota"/>
</dbReference>
<proteinExistence type="predicted"/>
<evidence type="ECO:0000313" key="3">
    <source>
        <dbReference type="EMBL" id="EHK41273.1"/>
    </source>
</evidence>
<dbReference type="EMBL" id="ABDG02000027">
    <property type="protein sequence ID" value="EHK41273.1"/>
    <property type="molecule type" value="Genomic_DNA"/>
</dbReference>
<comment type="caution">
    <text evidence="3">The sequence shown here is derived from an EMBL/GenBank/DDBJ whole genome shotgun (WGS) entry which is preliminary data.</text>
</comment>
<keyword evidence="4" id="KW-1185">Reference proteome</keyword>
<evidence type="ECO:0008006" key="5">
    <source>
        <dbReference type="Google" id="ProtNLM"/>
    </source>
</evidence>
<dbReference type="Proteomes" id="UP000005426">
    <property type="component" value="Unassembled WGS sequence"/>
</dbReference>
<dbReference type="RefSeq" id="XP_013938734.1">
    <property type="nucleotide sequence ID" value="XM_014083259.1"/>
</dbReference>
<organism evidence="3 4">
    <name type="scientific">Hypocrea atroviridis (strain ATCC 20476 / IMI 206040)</name>
    <name type="common">Trichoderma atroviride</name>
    <dbReference type="NCBI Taxonomy" id="452589"/>
    <lineage>
        <taxon>Eukaryota</taxon>
        <taxon>Fungi</taxon>
        <taxon>Dikarya</taxon>
        <taxon>Ascomycota</taxon>
        <taxon>Pezizomycotina</taxon>
        <taxon>Sordariomycetes</taxon>
        <taxon>Hypocreomycetidae</taxon>
        <taxon>Hypocreales</taxon>
        <taxon>Hypocreaceae</taxon>
        <taxon>Trichoderma</taxon>
    </lineage>
</organism>
<dbReference type="HOGENOM" id="CLU_2373072_0_0_1"/>
<dbReference type="OrthoDB" id="4950117at2759"/>
<dbReference type="KEGG" id="tatv:25779812"/>
<feature type="signal peptide" evidence="2">
    <location>
        <begin position="1"/>
        <end position="18"/>
    </location>
</feature>
<name>G9P533_HYPAI</name>
<feature type="chain" id="PRO_5003525558" description="Extracellular membrane protein CFEM domain-containing protein" evidence="2">
    <location>
        <begin position="19"/>
        <end position="95"/>
    </location>
</feature>
<dbReference type="AlphaFoldDB" id="G9P533"/>
<feature type="region of interest" description="Disordered" evidence="1">
    <location>
        <begin position="72"/>
        <end position="95"/>
    </location>
</feature>
<sequence>MKTFSLAVVSMLLLGATAYRPPVRGPKPPIQDACCCCDISINAISCDRNITASDCFCAAVVCPPGAPTVWHGEPAPRPTAPTQQFYPVPDEPAAY</sequence>
<gene>
    <name evidence="3" type="ORF">TRIATDRAFT_28723</name>
</gene>